<comment type="caution">
    <text evidence="4">The sequence shown here is derived from an EMBL/GenBank/DDBJ whole genome shotgun (WGS) entry which is preliminary data.</text>
</comment>
<keyword evidence="5" id="KW-1185">Reference proteome</keyword>
<proteinExistence type="inferred from homology"/>
<dbReference type="GeneID" id="19185730"/>
<protein>
    <recommendedName>
        <fullName evidence="6">3-oxoacyl-[acyl-carrier protein] reductase</fullName>
    </recommendedName>
</protein>
<comment type="similarity">
    <text evidence="1">Belongs to the short-chain dehydrogenases/reductases (SDR) family.</text>
</comment>
<dbReference type="Gene3D" id="3.40.50.720">
    <property type="entry name" value="NAD(P)-binding Rossmann-like Domain"/>
    <property type="match status" value="1"/>
</dbReference>
<gene>
    <name evidence="4" type="ORF">A1O5_00994</name>
</gene>
<dbReference type="PRINTS" id="PR00080">
    <property type="entry name" value="SDRFAMILY"/>
</dbReference>
<evidence type="ECO:0000313" key="4">
    <source>
        <dbReference type="EMBL" id="EXJ76486.1"/>
    </source>
</evidence>
<dbReference type="Pfam" id="PF13561">
    <property type="entry name" value="adh_short_C2"/>
    <property type="match status" value="1"/>
</dbReference>
<dbReference type="RefSeq" id="XP_007739803.1">
    <property type="nucleotide sequence ID" value="XM_007741613.1"/>
</dbReference>
<dbReference type="CDD" id="cd05233">
    <property type="entry name" value="SDR_c"/>
    <property type="match status" value="1"/>
</dbReference>
<dbReference type="GO" id="GO:0016616">
    <property type="term" value="F:oxidoreductase activity, acting on the CH-OH group of donors, NAD or NADP as acceptor"/>
    <property type="evidence" value="ECO:0007669"/>
    <property type="project" value="TreeGrafter"/>
</dbReference>
<keyword evidence="2" id="KW-0521">NADP</keyword>
<dbReference type="PANTHER" id="PTHR42760:SF45">
    <property type="entry name" value="SHORT CHAIN DEHYDROGENASE_REDUCTASE FAMILY PROTEIN, PUTATIVE (AFU_ORTHOLOGUE AFUA_3G09150)-RELATED"/>
    <property type="match status" value="1"/>
</dbReference>
<accession>W9XHR4</accession>
<organism evidence="4 5">
    <name type="scientific">Cladophialophora psammophila CBS 110553</name>
    <dbReference type="NCBI Taxonomy" id="1182543"/>
    <lineage>
        <taxon>Eukaryota</taxon>
        <taxon>Fungi</taxon>
        <taxon>Dikarya</taxon>
        <taxon>Ascomycota</taxon>
        <taxon>Pezizomycotina</taxon>
        <taxon>Eurotiomycetes</taxon>
        <taxon>Chaetothyriomycetidae</taxon>
        <taxon>Chaetothyriales</taxon>
        <taxon>Herpotrichiellaceae</taxon>
        <taxon>Cladophialophora</taxon>
    </lineage>
</organism>
<dbReference type="PRINTS" id="PR00081">
    <property type="entry name" value="GDHRDH"/>
</dbReference>
<dbReference type="OrthoDB" id="1669814at2759"/>
<evidence type="ECO:0008006" key="6">
    <source>
        <dbReference type="Google" id="ProtNLM"/>
    </source>
</evidence>
<name>W9XHR4_9EURO</name>
<dbReference type="FunFam" id="3.40.50.720:FF:000084">
    <property type="entry name" value="Short-chain dehydrogenase reductase"/>
    <property type="match status" value="1"/>
</dbReference>
<dbReference type="InterPro" id="IPR002347">
    <property type="entry name" value="SDR_fam"/>
</dbReference>
<dbReference type="Proteomes" id="UP000019471">
    <property type="component" value="Unassembled WGS sequence"/>
</dbReference>
<evidence type="ECO:0000256" key="2">
    <source>
        <dbReference type="ARBA" id="ARBA00022857"/>
    </source>
</evidence>
<evidence type="ECO:0000256" key="1">
    <source>
        <dbReference type="ARBA" id="ARBA00006484"/>
    </source>
</evidence>
<feature type="region of interest" description="Disordered" evidence="3">
    <location>
        <begin position="1"/>
        <end position="21"/>
    </location>
</feature>
<dbReference type="GO" id="GO:0006633">
    <property type="term" value="P:fatty acid biosynthetic process"/>
    <property type="evidence" value="ECO:0007669"/>
    <property type="project" value="TreeGrafter"/>
</dbReference>
<dbReference type="GO" id="GO:0048038">
    <property type="term" value="F:quinone binding"/>
    <property type="evidence" value="ECO:0007669"/>
    <property type="project" value="TreeGrafter"/>
</dbReference>
<dbReference type="STRING" id="1182543.W9XHR4"/>
<dbReference type="eggNOG" id="KOG1200">
    <property type="taxonomic scope" value="Eukaryota"/>
</dbReference>
<reference evidence="4 5" key="1">
    <citation type="submission" date="2013-03" db="EMBL/GenBank/DDBJ databases">
        <title>The Genome Sequence of Cladophialophora psammophila CBS 110553.</title>
        <authorList>
            <consortium name="The Broad Institute Genomics Platform"/>
            <person name="Cuomo C."/>
            <person name="de Hoog S."/>
            <person name="Gorbushina A."/>
            <person name="Walker B."/>
            <person name="Young S.K."/>
            <person name="Zeng Q."/>
            <person name="Gargeya S."/>
            <person name="Fitzgerald M."/>
            <person name="Haas B."/>
            <person name="Abouelleil A."/>
            <person name="Allen A.W."/>
            <person name="Alvarado L."/>
            <person name="Arachchi H.M."/>
            <person name="Berlin A.M."/>
            <person name="Chapman S.B."/>
            <person name="Gainer-Dewar J."/>
            <person name="Goldberg J."/>
            <person name="Griggs A."/>
            <person name="Gujja S."/>
            <person name="Hansen M."/>
            <person name="Howarth C."/>
            <person name="Imamovic A."/>
            <person name="Ireland A."/>
            <person name="Larimer J."/>
            <person name="McCowan C."/>
            <person name="Murphy C."/>
            <person name="Pearson M."/>
            <person name="Poon T.W."/>
            <person name="Priest M."/>
            <person name="Roberts A."/>
            <person name="Saif S."/>
            <person name="Shea T."/>
            <person name="Sisk P."/>
            <person name="Sykes S."/>
            <person name="Wortman J."/>
            <person name="Nusbaum C."/>
            <person name="Birren B."/>
        </authorList>
    </citation>
    <scope>NUCLEOTIDE SEQUENCE [LARGE SCALE GENOMIC DNA]</scope>
    <source>
        <strain evidence="4 5">CBS 110553</strain>
    </source>
</reference>
<dbReference type="HOGENOM" id="CLU_010194_1_0_1"/>
<dbReference type="AlphaFoldDB" id="W9XHR4"/>
<dbReference type="SUPFAM" id="SSF51735">
    <property type="entry name" value="NAD(P)-binding Rossmann-fold domains"/>
    <property type="match status" value="1"/>
</dbReference>
<evidence type="ECO:0000313" key="5">
    <source>
        <dbReference type="Proteomes" id="UP000019471"/>
    </source>
</evidence>
<dbReference type="PANTHER" id="PTHR42760">
    <property type="entry name" value="SHORT-CHAIN DEHYDROGENASES/REDUCTASES FAMILY MEMBER"/>
    <property type="match status" value="1"/>
</dbReference>
<sequence>MASVEGRVVSENHPGSAPRANRGLTANVIQVALTGGASGIGLEAAKLLSERGAILSIADVNQQGLDDALKAIKGNKHIATAVDVRDGAQVKDWIGKTVQQFGRLDSGVNLAGVARMQAPITEGTDDDWDFMMGVNGKGVFHCMREQLKHMKNGGSIVNAASIQGMVGCANTSIYAASKSVVISLTKSVAREVGPRNIRVNCIAPGVVKTPLLDPFEKGGQKVPTTMQCFDRQAHPIEIARVIAFLVSDEASYITGSNYPVDGGTTA</sequence>
<dbReference type="EMBL" id="AMGX01000001">
    <property type="protein sequence ID" value="EXJ76486.1"/>
    <property type="molecule type" value="Genomic_DNA"/>
</dbReference>
<dbReference type="InterPro" id="IPR036291">
    <property type="entry name" value="NAD(P)-bd_dom_sf"/>
</dbReference>
<evidence type="ECO:0000256" key="3">
    <source>
        <dbReference type="SAM" id="MobiDB-lite"/>
    </source>
</evidence>